<gene>
    <name evidence="2" type="ORF">SAMN02927914_05498</name>
</gene>
<name>A0A1G5ZLU4_9HYPH</name>
<dbReference type="Pfam" id="PF07883">
    <property type="entry name" value="Cupin_2"/>
    <property type="match status" value="1"/>
</dbReference>
<dbReference type="InterPro" id="IPR011051">
    <property type="entry name" value="RmlC_Cupin_sf"/>
</dbReference>
<dbReference type="Gene3D" id="2.60.120.10">
    <property type="entry name" value="Jelly Rolls"/>
    <property type="match status" value="1"/>
</dbReference>
<reference evidence="2 3" key="1">
    <citation type="submission" date="2016-10" db="EMBL/GenBank/DDBJ databases">
        <authorList>
            <person name="de Groot N.N."/>
        </authorList>
    </citation>
    <scope>NUCLEOTIDE SEQUENCE [LARGE SCALE GENOMIC DNA]</scope>
    <source>
        <strain evidence="2 3">CGMCC 1.12097</strain>
    </source>
</reference>
<evidence type="ECO:0000259" key="1">
    <source>
        <dbReference type="Pfam" id="PF07883"/>
    </source>
</evidence>
<dbReference type="SUPFAM" id="SSF51182">
    <property type="entry name" value="RmlC-like cupins"/>
    <property type="match status" value="1"/>
</dbReference>
<dbReference type="InterPro" id="IPR013096">
    <property type="entry name" value="Cupin_2"/>
</dbReference>
<dbReference type="OrthoDB" id="9798709at2"/>
<dbReference type="InterPro" id="IPR053146">
    <property type="entry name" value="QDO-like"/>
</dbReference>
<dbReference type="EMBL" id="FMXM01000022">
    <property type="protein sequence ID" value="SDA95744.1"/>
    <property type="molecule type" value="Genomic_DNA"/>
</dbReference>
<sequence length="153" mass="16575">MYQTVDAFPAGTSVSWLQSVYTILITPTETNGLLGMFAAVVKPQSGPPRHIHHNEDEIIHIVEGEARFWLEGESFMRQAGDTVFIPRGKEHAFLVTSDTAARFVTCVTPGGFEGFFASVAKRGLQIPQHKAEIDALASAFGCEFIGPPIQAAA</sequence>
<proteinExistence type="predicted"/>
<dbReference type="PANTHER" id="PTHR36440:SF1">
    <property type="entry name" value="PUTATIVE (AFU_ORTHOLOGUE AFUA_8G07350)-RELATED"/>
    <property type="match status" value="1"/>
</dbReference>
<accession>A0A1G5ZLU4</accession>
<evidence type="ECO:0000313" key="2">
    <source>
        <dbReference type="EMBL" id="SDA95744.1"/>
    </source>
</evidence>
<dbReference type="STRING" id="1165689.SAMN02927914_05498"/>
<dbReference type="RefSeq" id="WP_091584772.1">
    <property type="nucleotide sequence ID" value="NZ_FMXM01000022.1"/>
</dbReference>
<organism evidence="2 3">
    <name type="scientific">Mesorhizobium qingshengii</name>
    <dbReference type="NCBI Taxonomy" id="1165689"/>
    <lineage>
        <taxon>Bacteria</taxon>
        <taxon>Pseudomonadati</taxon>
        <taxon>Pseudomonadota</taxon>
        <taxon>Alphaproteobacteria</taxon>
        <taxon>Hyphomicrobiales</taxon>
        <taxon>Phyllobacteriaceae</taxon>
        <taxon>Mesorhizobium</taxon>
    </lineage>
</organism>
<protein>
    <submittedName>
        <fullName evidence="2">Cupin domain protein</fullName>
    </submittedName>
</protein>
<evidence type="ECO:0000313" key="3">
    <source>
        <dbReference type="Proteomes" id="UP000198588"/>
    </source>
</evidence>
<dbReference type="Proteomes" id="UP000198588">
    <property type="component" value="Unassembled WGS sequence"/>
</dbReference>
<dbReference type="InterPro" id="IPR014710">
    <property type="entry name" value="RmlC-like_jellyroll"/>
</dbReference>
<dbReference type="AlphaFoldDB" id="A0A1G5ZLU4"/>
<dbReference type="PANTHER" id="PTHR36440">
    <property type="entry name" value="PUTATIVE (AFU_ORTHOLOGUE AFUA_8G07350)-RELATED"/>
    <property type="match status" value="1"/>
</dbReference>
<feature type="domain" description="Cupin type-2" evidence="1">
    <location>
        <begin position="40"/>
        <end position="105"/>
    </location>
</feature>